<evidence type="ECO:0000313" key="1">
    <source>
        <dbReference type="EMBL" id="AIY15853.1"/>
    </source>
</evidence>
<gene>
    <name evidence="1" type="ORF">KR76_02020</name>
</gene>
<reference evidence="1 2" key="1">
    <citation type="journal article" date="2015" name="Genome Announc.">
        <title>Complete Genome Sequence of Steroid-Transforming Nocardioides simplex VKM Ac-2033D.</title>
        <authorList>
            <person name="Shtratnikova V.Y."/>
            <person name="Schelkunov M.I."/>
            <person name="Pekov Y.A."/>
            <person name="Fokina V.V."/>
            <person name="Logacheva M.D."/>
            <person name="Sokolov S.L."/>
            <person name="Bragin E.Y."/>
            <person name="Ashapkin V.V."/>
            <person name="Donova M.V."/>
        </authorList>
    </citation>
    <scope>NUCLEOTIDE SEQUENCE [LARGE SCALE GENOMIC DNA]</scope>
    <source>
        <strain evidence="1 2">VKM Ac-2033D</strain>
    </source>
</reference>
<dbReference type="HOGENOM" id="CLU_1702433_0_0_11"/>
<dbReference type="RefSeq" id="WP_038676271.1">
    <property type="nucleotide sequence ID" value="NZ_CP009896.1"/>
</dbReference>
<dbReference type="GeneID" id="96607761"/>
<dbReference type="Proteomes" id="UP000030300">
    <property type="component" value="Chromosome"/>
</dbReference>
<protein>
    <submittedName>
        <fullName evidence="1">Uncharacterized protein</fullName>
    </submittedName>
</protein>
<sequence length="154" mass="17074">MLDRTNDIVGLVLGVLALLGALLSYLRWVHPRLKKARATGRAAIDALLGRDAIRDSITGEEIHPALPGVGARMAHQEQQMELLTVTVTKLVDQQVHQQRLEQRVDGHESRLKQLEDQTIERVANKAEQVAMWRGVEAIAKQADPTAPEIQEPPS</sequence>
<dbReference type="EMBL" id="CP009896">
    <property type="protein sequence ID" value="AIY15853.1"/>
    <property type="molecule type" value="Genomic_DNA"/>
</dbReference>
<evidence type="ECO:0000313" key="2">
    <source>
        <dbReference type="Proteomes" id="UP000030300"/>
    </source>
</evidence>
<dbReference type="STRING" id="2045.KR76_02020"/>
<proteinExistence type="predicted"/>
<organism evidence="1 2">
    <name type="scientific">Nocardioides simplex</name>
    <name type="common">Arthrobacter simplex</name>
    <dbReference type="NCBI Taxonomy" id="2045"/>
    <lineage>
        <taxon>Bacteria</taxon>
        <taxon>Bacillati</taxon>
        <taxon>Actinomycetota</taxon>
        <taxon>Actinomycetes</taxon>
        <taxon>Propionibacteriales</taxon>
        <taxon>Nocardioidaceae</taxon>
        <taxon>Pimelobacter</taxon>
    </lineage>
</organism>
<dbReference type="AlphaFoldDB" id="A0A0A1DH48"/>
<name>A0A0A1DH48_NOCSI</name>
<keyword evidence="2" id="KW-1185">Reference proteome</keyword>
<accession>A0A0A1DH48</accession>
<dbReference type="OrthoDB" id="3835350at2"/>
<dbReference type="KEGG" id="psim:KR76_02020"/>